<feature type="binding site" evidence="14">
    <location>
        <position position="554"/>
    </location>
    <ligand>
        <name>Zn(2+)</name>
        <dbReference type="ChEBI" id="CHEBI:29105"/>
        <note>catalytic</note>
    </ligand>
</feature>
<dbReference type="Gene3D" id="1.20.58.760">
    <property type="entry name" value="Peptidase M41"/>
    <property type="match status" value="1"/>
</dbReference>
<evidence type="ECO:0000256" key="14">
    <source>
        <dbReference type="HAMAP-Rule" id="MF_01458"/>
    </source>
</evidence>
<feature type="binding site" evidence="14">
    <location>
        <begin position="257"/>
        <end position="264"/>
    </location>
    <ligand>
        <name>ATP</name>
        <dbReference type="ChEBI" id="CHEBI:30616"/>
    </ligand>
</feature>
<feature type="transmembrane region" description="Helical" evidence="14">
    <location>
        <begin position="165"/>
        <end position="183"/>
    </location>
</feature>
<dbReference type="Proteomes" id="UP000317318">
    <property type="component" value="Chromosome"/>
</dbReference>
<feature type="binding site" evidence="14">
    <location>
        <position position="478"/>
    </location>
    <ligand>
        <name>Zn(2+)</name>
        <dbReference type="ChEBI" id="CHEBI:29105"/>
        <note>catalytic</note>
    </ligand>
</feature>
<dbReference type="NCBIfam" id="TIGR01241">
    <property type="entry name" value="FtsH_fam"/>
    <property type="match status" value="1"/>
</dbReference>
<dbReference type="GO" id="GO:0030163">
    <property type="term" value="P:protein catabolic process"/>
    <property type="evidence" value="ECO:0007669"/>
    <property type="project" value="UniProtKB-UniRule"/>
</dbReference>
<dbReference type="Gene3D" id="1.10.8.60">
    <property type="match status" value="1"/>
</dbReference>
<dbReference type="InterPro" id="IPR011546">
    <property type="entry name" value="Pept_M41_FtsH_extracell"/>
</dbReference>
<keyword evidence="12 14" id="KW-0472">Membrane</keyword>
<reference evidence="18 19" key="1">
    <citation type="submission" date="2019-02" db="EMBL/GenBank/DDBJ databases">
        <title>Deep-cultivation of Planctomycetes and their phenomic and genomic characterization uncovers novel biology.</title>
        <authorList>
            <person name="Wiegand S."/>
            <person name="Jogler M."/>
            <person name="Boedeker C."/>
            <person name="Pinto D."/>
            <person name="Vollmers J."/>
            <person name="Rivas-Marin E."/>
            <person name="Kohn T."/>
            <person name="Peeters S.H."/>
            <person name="Heuer A."/>
            <person name="Rast P."/>
            <person name="Oberbeckmann S."/>
            <person name="Bunk B."/>
            <person name="Jeske O."/>
            <person name="Meyerdierks A."/>
            <person name="Storesund J.E."/>
            <person name="Kallscheuer N."/>
            <person name="Luecker S."/>
            <person name="Lage O.M."/>
            <person name="Pohl T."/>
            <person name="Merkel B.J."/>
            <person name="Hornburger P."/>
            <person name="Mueller R.-W."/>
            <person name="Bruemmer F."/>
            <person name="Labrenz M."/>
            <person name="Spormann A.M."/>
            <person name="Op den Camp H."/>
            <person name="Overmann J."/>
            <person name="Amann R."/>
            <person name="Jetten M.S.M."/>
            <person name="Mascher T."/>
            <person name="Medema M.H."/>
            <person name="Devos D.P."/>
            <person name="Kaster A.-K."/>
            <person name="Ovreas L."/>
            <person name="Rohde M."/>
            <person name="Galperin M.Y."/>
            <person name="Jogler C."/>
        </authorList>
    </citation>
    <scope>NUCLEOTIDE SEQUENCE [LARGE SCALE GENOMIC DNA]</scope>
    <source>
        <strain evidence="18 19">Pan189</strain>
    </source>
</reference>
<dbReference type="PANTHER" id="PTHR43655">
    <property type="entry name" value="ATP-DEPENDENT PROTEASE"/>
    <property type="match status" value="1"/>
</dbReference>
<evidence type="ECO:0000256" key="1">
    <source>
        <dbReference type="ARBA" id="ARBA00004370"/>
    </source>
</evidence>
<keyword evidence="9 14" id="KW-0067">ATP-binding</keyword>
<dbReference type="InterPro" id="IPR050928">
    <property type="entry name" value="ATP-dep_Zn_Metalloprotease"/>
</dbReference>
<dbReference type="InterPro" id="IPR037219">
    <property type="entry name" value="Peptidase_M41-like"/>
</dbReference>
<protein>
    <recommendedName>
        <fullName evidence="14">ATP-dependent zinc metalloprotease FtsH</fullName>
        <ecNumber evidence="14">3.4.24.-</ecNumber>
    </recommendedName>
</protein>
<dbReference type="CDD" id="cd19501">
    <property type="entry name" value="RecA-like_FtsH"/>
    <property type="match status" value="1"/>
</dbReference>
<dbReference type="AlphaFoldDB" id="A0A517R2C6"/>
<dbReference type="InterPro" id="IPR003593">
    <property type="entry name" value="AAA+_ATPase"/>
</dbReference>
<dbReference type="InterPro" id="IPR041569">
    <property type="entry name" value="AAA_lid_3"/>
</dbReference>
<evidence type="ECO:0000313" key="19">
    <source>
        <dbReference type="Proteomes" id="UP000317318"/>
    </source>
</evidence>
<dbReference type="EMBL" id="CP036268">
    <property type="protein sequence ID" value="QDT38003.1"/>
    <property type="molecule type" value="Genomic_DNA"/>
</dbReference>
<dbReference type="EC" id="3.4.24.-" evidence="14"/>
<keyword evidence="11 14" id="KW-0482">Metalloprotease</keyword>
<comment type="cofactor">
    <cofactor evidence="14">
        <name>Zn(2+)</name>
        <dbReference type="ChEBI" id="CHEBI:29105"/>
    </cofactor>
    <text evidence="14">Binds 1 zinc ion per subunit.</text>
</comment>
<dbReference type="GO" id="GO:0004222">
    <property type="term" value="F:metalloendopeptidase activity"/>
    <property type="evidence" value="ECO:0007669"/>
    <property type="project" value="InterPro"/>
</dbReference>
<dbReference type="InterPro" id="IPR027417">
    <property type="entry name" value="P-loop_NTPase"/>
</dbReference>
<dbReference type="OrthoDB" id="9809379at2"/>
<dbReference type="PROSITE" id="PS00674">
    <property type="entry name" value="AAA"/>
    <property type="match status" value="1"/>
</dbReference>
<keyword evidence="19" id="KW-1185">Reference proteome</keyword>
<dbReference type="GO" id="GO:0004176">
    <property type="term" value="F:ATP-dependent peptidase activity"/>
    <property type="evidence" value="ECO:0007669"/>
    <property type="project" value="InterPro"/>
</dbReference>
<dbReference type="Gene3D" id="3.40.50.300">
    <property type="entry name" value="P-loop containing nucleotide triphosphate hydrolases"/>
    <property type="match status" value="1"/>
</dbReference>
<dbReference type="InterPro" id="IPR005936">
    <property type="entry name" value="FtsH"/>
</dbReference>
<dbReference type="SUPFAM" id="SSF52540">
    <property type="entry name" value="P-loop containing nucleoside triphosphate hydrolases"/>
    <property type="match status" value="1"/>
</dbReference>
<comment type="similarity">
    <text evidence="15">Belongs to the AAA ATPase family.</text>
</comment>
<evidence type="ECO:0000256" key="4">
    <source>
        <dbReference type="ARBA" id="ARBA00022692"/>
    </source>
</evidence>
<dbReference type="PANTHER" id="PTHR43655:SF2">
    <property type="entry name" value="AFG3 LIKE MATRIX AAA PEPTIDASE SUBUNIT 2, ISOFORM A"/>
    <property type="match status" value="1"/>
</dbReference>
<dbReference type="FunFam" id="3.40.50.300:FF:000001">
    <property type="entry name" value="ATP-dependent zinc metalloprotease FtsH"/>
    <property type="match status" value="1"/>
</dbReference>
<dbReference type="GO" id="GO:0005886">
    <property type="term" value="C:plasma membrane"/>
    <property type="evidence" value="ECO:0007669"/>
    <property type="project" value="UniProtKB-SubCell"/>
</dbReference>
<dbReference type="Pfam" id="PF00004">
    <property type="entry name" value="AAA"/>
    <property type="match status" value="1"/>
</dbReference>
<accession>A0A517R2C6</accession>
<dbReference type="GO" id="GO:0006508">
    <property type="term" value="P:proteolysis"/>
    <property type="evidence" value="ECO:0007669"/>
    <property type="project" value="UniProtKB-KW"/>
</dbReference>
<comment type="function">
    <text evidence="14">Acts as a processive, ATP-dependent zinc metallopeptidase for both cytoplasmic and membrane proteins. Plays a role in the quality control of integral membrane proteins.</text>
</comment>
<dbReference type="Pfam" id="PF06480">
    <property type="entry name" value="FtsH_ext"/>
    <property type="match status" value="1"/>
</dbReference>
<comment type="subunit">
    <text evidence="14">Homohexamer.</text>
</comment>
<dbReference type="Pfam" id="PF01434">
    <property type="entry name" value="Peptidase_M41"/>
    <property type="match status" value="1"/>
</dbReference>
<feature type="domain" description="AAA+ ATPase" evidence="17">
    <location>
        <begin position="249"/>
        <end position="388"/>
    </location>
</feature>
<evidence type="ECO:0000256" key="13">
    <source>
        <dbReference type="ARBA" id="ARBA00061570"/>
    </source>
</evidence>
<dbReference type="InterPro" id="IPR000642">
    <property type="entry name" value="Peptidase_M41"/>
</dbReference>
<keyword evidence="6 14" id="KW-0547">Nucleotide-binding</keyword>
<keyword evidence="5 14" id="KW-0479">Metal-binding</keyword>
<proteinExistence type="inferred from homology"/>
<gene>
    <name evidence="14 18" type="primary">ftsH</name>
    <name evidence="18" type="ORF">Pan189_23870</name>
</gene>
<evidence type="ECO:0000256" key="6">
    <source>
        <dbReference type="ARBA" id="ARBA00022741"/>
    </source>
</evidence>
<evidence type="ECO:0000256" key="16">
    <source>
        <dbReference type="SAM" id="MobiDB-lite"/>
    </source>
</evidence>
<evidence type="ECO:0000259" key="17">
    <source>
        <dbReference type="SMART" id="SM00382"/>
    </source>
</evidence>
<evidence type="ECO:0000256" key="11">
    <source>
        <dbReference type="ARBA" id="ARBA00023049"/>
    </source>
</evidence>
<name>A0A517R2C6_9PLAN</name>
<dbReference type="GO" id="GO:0008270">
    <property type="term" value="F:zinc ion binding"/>
    <property type="evidence" value="ECO:0007669"/>
    <property type="project" value="UniProtKB-UniRule"/>
</dbReference>
<dbReference type="SUPFAM" id="SSF140990">
    <property type="entry name" value="FtsH protease domain-like"/>
    <property type="match status" value="1"/>
</dbReference>
<keyword evidence="14" id="KW-1003">Cell membrane</keyword>
<evidence type="ECO:0000256" key="12">
    <source>
        <dbReference type="ARBA" id="ARBA00023136"/>
    </source>
</evidence>
<dbReference type="GO" id="GO:0016887">
    <property type="term" value="F:ATP hydrolysis activity"/>
    <property type="evidence" value="ECO:0007669"/>
    <property type="project" value="UniProtKB-UniRule"/>
</dbReference>
<organism evidence="18 19">
    <name type="scientific">Stratiformator vulcanicus</name>
    <dbReference type="NCBI Taxonomy" id="2527980"/>
    <lineage>
        <taxon>Bacteria</taxon>
        <taxon>Pseudomonadati</taxon>
        <taxon>Planctomycetota</taxon>
        <taxon>Planctomycetia</taxon>
        <taxon>Planctomycetales</taxon>
        <taxon>Planctomycetaceae</taxon>
        <taxon>Stratiformator</taxon>
    </lineage>
</organism>
<evidence type="ECO:0000256" key="15">
    <source>
        <dbReference type="RuleBase" id="RU003651"/>
    </source>
</evidence>
<evidence type="ECO:0000256" key="10">
    <source>
        <dbReference type="ARBA" id="ARBA00022989"/>
    </source>
</evidence>
<keyword evidence="4 14" id="KW-0812">Transmembrane</keyword>
<dbReference type="KEGG" id="svp:Pan189_23870"/>
<dbReference type="InterPro" id="IPR003960">
    <property type="entry name" value="ATPase_AAA_CS"/>
</dbReference>
<comment type="similarity">
    <text evidence="13 14">In the central section; belongs to the AAA ATPase family.</text>
</comment>
<dbReference type="FunFam" id="1.10.8.60:FF:000001">
    <property type="entry name" value="ATP-dependent zinc metalloprotease FtsH"/>
    <property type="match status" value="1"/>
</dbReference>
<keyword evidence="3 14" id="KW-0645">Protease</keyword>
<dbReference type="InterPro" id="IPR003959">
    <property type="entry name" value="ATPase_AAA_core"/>
</dbReference>
<comment type="similarity">
    <text evidence="2 14">In the C-terminal section; belongs to the peptidase M41 family.</text>
</comment>
<evidence type="ECO:0000256" key="8">
    <source>
        <dbReference type="ARBA" id="ARBA00022833"/>
    </source>
</evidence>
<keyword evidence="10 14" id="KW-1133">Transmembrane helix</keyword>
<dbReference type="SMART" id="SM00382">
    <property type="entry name" value="AAA"/>
    <property type="match status" value="1"/>
</dbReference>
<evidence type="ECO:0000256" key="9">
    <source>
        <dbReference type="ARBA" id="ARBA00022840"/>
    </source>
</evidence>
<dbReference type="Pfam" id="PF17862">
    <property type="entry name" value="AAA_lid_3"/>
    <property type="match status" value="1"/>
</dbReference>
<keyword evidence="8 14" id="KW-0862">Zinc</keyword>
<dbReference type="FunFam" id="1.20.58.760:FF:000001">
    <property type="entry name" value="ATP-dependent zinc metalloprotease FtsH"/>
    <property type="match status" value="1"/>
</dbReference>
<evidence type="ECO:0000256" key="5">
    <source>
        <dbReference type="ARBA" id="ARBA00022723"/>
    </source>
</evidence>
<feature type="transmembrane region" description="Helical" evidence="14">
    <location>
        <begin position="52"/>
        <end position="70"/>
    </location>
</feature>
<feature type="active site" evidence="14">
    <location>
        <position position="479"/>
    </location>
</feature>
<sequence length="667" mass="72961">MADPRKPNSQPPPNSDQPSPGKQSNGKQSDGKSKGGTQPEDDEPQRSGVSTALVVAAFVGIALLALFGPWDRIPGEEKSWSEFLALYRSGEIAKIDIYGKQVAAELKPEKTSTAGDEEPEGEKIYATAPNGFEQTDLFDKMTNDSGKDAPVVTAHNTELSVGTQVMLYLLVPFLIFGFLIFMMRRASDPMSGGGMLGNFVRSPAKRFRGSETETSFDDVAGMDQAKAELEEVVDFLKSPAKFQRLGATIPKGVLLMGSPGTGKTLLARATAGEAGVPFFSINGSEFIQMFVGVGASRVRDMFKTAKEAAPCILFIDEVDAIGRERGAGLGGGHDEREQTLNQILSEMDGFTPSETVIVMAATNRPDILDPALLRPGRFDRHITVDKPNKKGREGILKVHVRKVPLADTVDLGSVAASTIGFSGAELRNLVNEAALLATRKEKSVVEMDDFDEARDKVLMGPQREDILGDHERRMTAYHEAGHALLAWLLPTLDPVYKVTIVPRGRSLGLTQFIPEEEQYNIGERKLHDQLTMILGGRAAEKLIFDETSAGAEDDIRKGTQLARRMVARWGMSDVIGPVSFRQGEEHPFLGKEMQHSRDFSEDTARQVDQEIQRFMMEASERATQLLDEHHAKLDAVADALLEHESIGKQEMISLLGERDVARTNGKV</sequence>
<dbReference type="RefSeq" id="WP_145364070.1">
    <property type="nucleotide sequence ID" value="NZ_CP036268.1"/>
</dbReference>
<evidence type="ECO:0000256" key="7">
    <source>
        <dbReference type="ARBA" id="ARBA00022801"/>
    </source>
</evidence>
<feature type="region of interest" description="Disordered" evidence="16">
    <location>
        <begin position="1"/>
        <end position="47"/>
    </location>
</feature>
<feature type="binding site" evidence="14">
    <location>
        <position position="482"/>
    </location>
    <ligand>
        <name>Zn(2+)</name>
        <dbReference type="ChEBI" id="CHEBI:29105"/>
        <note>catalytic</note>
    </ligand>
</feature>
<evidence type="ECO:0000256" key="2">
    <source>
        <dbReference type="ARBA" id="ARBA00010044"/>
    </source>
</evidence>
<dbReference type="HAMAP" id="MF_01458">
    <property type="entry name" value="FtsH"/>
    <property type="match status" value="1"/>
</dbReference>
<evidence type="ECO:0000256" key="3">
    <source>
        <dbReference type="ARBA" id="ARBA00022670"/>
    </source>
</evidence>
<dbReference type="GO" id="GO:0005524">
    <property type="term" value="F:ATP binding"/>
    <property type="evidence" value="ECO:0007669"/>
    <property type="project" value="UniProtKB-UniRule"/>
</dbReference>
<evidence type="ECO:0000313" key="18">
    <source>
        <dbReference type="EMBL" id="QDT38003.1"/>
    </source>
</evidence>
<comment type="subcellular location">
    <subcellularLocation>
        <location evidence="14">Cell membrane</location>
        <topology evidence="14">Multi-pass membrane protein</topology>
        <orientation evidence="14">Cytoplasmic side</orientation>
    </subcellularLocation>
    <subcellularLocation>
        <location evidence="1">Membrane</location>
    </subcellularLocation>
</comment>
<keyword evidence="7 14" id="KW-0378">Hydrolase</keyword>